<evidence type="ECO:0000256" key="5">
    <source>
        <dbReference type="ARBA" id="ARBA00022857"/>
    </source>
</evidence>
<evidence type="ECO:0000256" key="7">
    <source>
        <dbReference type="ARBA" id="ARBA00023033"/>
    </source>
</evidence>
<keyword evidence="7 8" id="KW-0503">Monooxygenase</keyword>
<evidence type="ECO:0000313" key="9">
    <source>
        <dbReference type="Proteomes" id="UP000183385"/>
    </source>
</evidence>
<dbReference type="AlphaFoldDB" id="A0AAQ1KNT3"/>
<dbReference type="InterPro" id="IPR020946">
    <property type="entry name" value="Flavin_mOase-like"/>
</dbReference>
<evidence type="ECO:0000256" key="4">
    <source>
        <dbReference type="ARBA" id="ARBA00022827"/>
    </source>
</evidence>
<evidence type="ECO:0000256" key="2">
    <source>
        <dbReference type="ARBA" id="ARBA00010139"/>
    </source>
</evidence>
<comment type="caution">
    <text evidence="8">The sequence shown here is derived from an EMBL/GenBank/DDBJ whole genome shotgun (WGS) entry which is preliminary data.</text>
</comment>
<proteinExistence type="inferred from homology"/>
<dbReference type="PRINTS" id="PR00411">
    <property type="entry name" value="PNDRDTASEI"/>
</dbReference>
<dbReference type="PANTHER" id="PTHR43098">
    <property type="entry name" value="L-ORNITHINE N(5)-MONOOXYGENASE-RELATED"/>
    <property type="match status" value="1"/>
</dbReference>
<gene>
    <name evidence="8" type="ORF">SAMN05216577_14723</name>
</gene>
<keyword evidence="9" id="KW-1185">Reference proteome</keyword>
<dbReference type="InterPro" id="IPR036188">
    <property type="entry name" value="FAD/NAD-bd_sf"/>
</dbReference>
<protein>
    <submittedName>
        <fullName evidence="8">Cyclohexanone monooxygenase</fullName>
    </submittedName>
</protein>
<dbReference type="PANTHER" id="PTHR43098:SF3">
    <property type="entry name" value="L-ORNITHINE N(5)-MONOOXYGENASE-RELATED"/>
    <property type="match status" value="1"/>
</dbReference>
<dbReference type="RefSeq" id="WP_074985855.1">
    <property type="nucleotide sequence ID" value="NZ_FOLS01000047.1"/>
</dbReference>
<dbReference type="GO" id="GO:0050661">
    <property type="term" value="F:NADP binding"/>
    <property type="evidence" value="ECO:0007669"/>
    <property type="project" value="InterPro"/>
</dbReference>
<evidence type="ECO:0000313" key="8">
    <source>
        <dbReference type="EMBL" id="SFD92824.1"/>
    </source>
</evidence>
<dbReference type="GO" id="GO:0050660">
    <property type="term" value="F:flavin adenine dinucleotide binding"/>
    <property type="evidence" value="ECO:0007669"/>
    <property type="project" value="InterPro"/>
</dbReference>
<keyword evidence="3" id="KW-0285">Flavoprotein</keyword>
<keyword evidence="4" id="KW-0274">FAD</keyword>
<keyword evidence="5" id="KW-0521">NADP</keyword>
<dbReference type="InterPro" id="IPR050775">
    <property type="entry name" value="FAD-binding_Monooxygenases"/>
</dbReference>
<reference evidence="8 9" key="1">
    <citation type="submission" date="2016-10" db="EMBL/GenBank/DDBJ databases">
        <authorList>
            <person name="Varghese N."/>
            <person name="Submissions S."/>
        </authorList>
    </citation>
    <scope>NUCLEOTIDE SEQUENCE [LARGE SCALE GENOMIC DNA]</scope>
    <source>
        <strain evidence="8 9">LMG 18378</strain>
    </source>
</reference>
<dbReference type="EMBL" id="FOLS01000047">
    <property type="protein sequence ID" value="SFD92824.1"/>
    <property type="molecule type" value="Genomic_DNA"/>
</dbReference>
<keyword evidence="6" id="KW-0560">Oxidoreductase</keyword>
<dbReference type="Proteomes" id="UP000183385">
    <property type="component" value="Unassembled WGS sequence"/>
</dbReference>
<accession>A0AAQ1KNT3</accession>
<dbReference type="GO" id="GO:0004499">
    <property type="term" value="F:N,N-dimethylaniline monooxygenase activity"/>
    <property type="evidence" value="ECO:0007669"/>
    <property type="project" value="InterPro"/>
</dbReference>
<comment type="similarity">
    <text evidence="2">Belongs to the FAD-binding monooxygenase family.</text>
</comment>
<comment type="cofactor">
    <cofactor evidence="1">
        <name>FAD</name>
        <dbReference type="ChEBI" id="CHEBI:57692"/>
    </cofactor>
</comment>
<dbReference type="Gene3D" id="3.50.50.60">
    <property type="entry name" value="FAD/NAD(P)-binding domain"/>
    <property type="match status" value="2"/>
</dbReference>
<evidence type="ECO:0000256" key="3">
    <source>
        <dbReference type="ARBA" id="ARBA00022630"/>
    </source>
</evidence>
<name>A0AAQ1KNT3_9PSED</name>
<dbReference type="SUPFAM" id="SSF51905">
    <property type="entry name" value="FAD/NAD(P)-binding domain"/>
    <property type="match status" value="2"/>
</dbReference>
<evidence type="ECO:0000256" key="1">
    <source>
        <dbReference type="ARBA" id="ARBA00001974"/>
    </source>
</evidence>
<organism evidence="8 9">
    <name type="scientific">Pseudomonas citronellolis</name>
    <dbReference type="NCBI Taxonomy" id="53408"/>
    <lineage>
        <taxon>Bacteria</taxon>
        <taxon>Pseudomonadati</taxon>
        <taxon>Pseudomonadota</taxon>
        <taxon>Gammaproteobacteria</taxon>
        <taxon>Pseudomonadales</taxon>
        <taxon>Pseudomonadaceae</taxon>
        <taxon>Pseudomonas</taxon>
    </lineage>
</organism>
<dbReference type="Pfam" id="PF00743">
    <property type="entry name" value="FMO-like"/>
    <property type="match status" value="1"/>
</dbReference>
<sequence length="551" mass="62032">MTEKTVRIVDAVVIGAGMSGLYMTKKLVDMGLDVQGFEAGDNVGGTWYWNRYPGARVDLESFDYSFSFSEELQQEWNWSERYAAQPEILSYLNHVADRFELRRHFQFQTRVTAATYEEKQALWAVHTDRGETLKARYLISGVGVLSEPKAPELEGLSSFKGATYHTGRWPHEGVDFTGKRVAVFGTGSSGIQVIPIVARQAAHLSVFQRTPVYCVPTDNYKLTDELRDRVKQSYAARRQKSRYTRYGIPVDFPSTKAFDVSAEEREKKYEQAWGEMGHLLAFRMTYADILADEAANKTVADFFARKIRGIVKDPAIAEKLIPTSYPFGTKRPCLGIAYYETFNRDNVSLVDLRETPVERVTETGILTRDGVHHEFDAMVFATGYDALTGAILRVDLTGRNGRKLQDKWRDGPRALLGISTSEFPNFFMITGPLSPGPLNNMAVSIEQHVEWVTDCIAYMRRNGLASIEADQAAEEHWFEHVQEVVSNTLYLKANSWYLGANVPGKPRVFIPYLGGAGGYREKCDEVANDGYRGFIFQRLETPAAKAGTELA</sequence>
<evidence type="ECO:0000256" key="6">
    <source>
        <dbReference type="ARBA" id="ARBA00023002"/>
    </source>
</evidence>